<proteinExistence type="predicted"/>
<keyword evidence="1" id="KW-1133">Transmembrane helix</keyword>
<dbReference type="AlphaFoldDB" id="A0A918WJY8"/>
<sequence>MIRRAARAGLFVLLVLSLGLTGLAALRISRDPLIRPFVDAGADQIAAAMEQAMAQEATPERLTLVMTRLLAEEPRNWLAIQAVEAVAEERRIALPEALVVQRAAMWEADSSYLVQAGQCATCVWDAGTCTISTALICNAPIQLTPIGDVVGLTKAGSAWATGGDVDEIDLGLSIIGLGATAAVLASGGTSFTLKAGAGMVKLARKMGILSPRLVGMIGDVIRRGVDWQMVGRMDFSDPAKLIRADVVAPLASVASDLGRMGARLPMGETLHLVRYVDDAAEARRLANAAEALGPKTIGAVEVLGKSRFLRATVRLSDVAVQVGVGLVGLLLSLGGVLGGLAQSASLRVLRRLARDPVASR</sequence>
<feature type="transmembrane region" description="Helical" evidence="1">
    <location>
        <begin position="318"/>
        <end position="341"/>
    </location>
</feature>
<gene>
    <name evidence="2" type="ORF">GCM10007315_14110</name>
</gene>
<accession>A0A918WJY8</accession>
<evidence type="ECO:0000256" key="1">
    <source>
        <dbReference type="SAM" id="Phobius"/>
    </source>
</evidence>
<comment type="caution">
    <text evidence="2">The sequence shown here is derived from an EMBL/GenBank/DDBJ whole genome shotgun (WGS) entry which is preliminary data.</text>
</comment>
<dbReference type="RefSeq" id="WP_189410941.1">
    <property type="nucleotide sequence ID" value="NZ_BMYJ01000004.1"/>
</dbReference>
<organism evidence="2 3">
    <name type="scientific">Neogemmobacter tilapiae</name>
    <dbReference type="NCBI Taxonomy" id="875041"/>
    <lineage>
        <taxon>Bacteria</taxon>
        <taxon>Pseudomonadati</taxon>
        <taxon>Pseudomonadota</taxon>
        <taxon>Alphaproteobacteria</taxon>
        <taxon>Rhodobacterales</taxon>
        <taxon>Paracoccaceae</taxon>
        <taxon>Neogemmobacter</taxon>
    </lineage>
</organism>
<protein>
    <submittedName>
        <fullName evidence="2">Uncharacterized protein</fullName>
    </submittedName>
</protein>
<keyword evidence="1" id="KW-0472">Membrane</keyword>
<dbReference type="Proteomes" id="UP000638981">
    <property type="component" value="Unassembled WGS sequence"/>
</dbReference>
<evidence type="ECO:0000313" key="3">
    <source>
        <dbReference type="Proteomes" id="UP000638981"/>
    </source>
</evidence>
<evidence type="ECO:0000313" key="2">
    <source>
        <dbReference type="EMBL" id="GHC52729.1"/>
    </source>
</evidence>
<dbReference type="EMBL" id="BMYJ01000004">
    <property type="protein sequence ID" value="GHC52729.1"/>
    <property type="molecule type" value="Genomic_DNA"/>
</dbReference>
<name>A0A918WJY8_9RHOB</name>
<reference evidence="2" key="2">
    <citation type="submission" date="2020-09" db="EMBL/GenBank/DDBJ databases">
        <authorList>
            <person name="Sun Q."/>
            <person name="Kim S."/>
        </authorList>
    </citation>
    <scope>NUCLEOTIDE SEQUENCE</scope>
    <source>
        <strain evidence="2">KCTC 23310</strain>
    </source>
</reference>
<keyword evidence="1" id="KW-0812">Transmembrane</keyword>
<keyword evidence="3" id="KW-1185">Reference proteome</keyword>
<reference evidence="2" key="1">
    <citation type="journal article" date="2014" name="Int. J. Syst. Evol. Microbiol.">
        <title>Complete genome sequence of Corynebacterium casei LMG S-19264T (=DSM 44701T), isolated from a smear-ripened cheese.</title>
        <authorList>
            <consortium name="US DOE Joint Genome Institute (JGI-PGF)"/>
            <person name="Walter F."/>
            <person name="Albersmeier A."/>
            <person name="Kalinowski J."/>
            <person name="Ruckert C."/>
        </authorList>
    </citation>
    <scope>NUCLEOTIDE SEQUENCE</scope>
    <source>
        <strain evidence="2">KCTC 23310</strain>
    </source>
</reference>